<comment type="catalytic activity">
    <reaction evidence="1">
        <text>S-ubiquitinyl-[E2 ubiquitin-conjugating enzyme]-L-cysteine + [acceptor protein]-L-lysine = [E2 ubiquitin-conjugating enzyme]-L-cysteine + N(6)-ubiquitinyl-[acceptor protein]-L-lysine.</text>
        <dbReference type="EC" id="2.3.2.27"/>
    </reaction>
</comment>
<dbReference type="CDD" id="cd16461">
    <property type="entry name" value="RING-H2_EL5-like"/>
    <property type="match status" value="1"/>
</dbReference>
<evidence type="ECO:0000256" key="12">
    <source>
        <dbReference type="ARBA" id="ARBA00022989"/>
    </source>
</evidence>
<dbReference type="EC" id="2.3.2.27" evidence="4"/>
<evidence type="ECO:0000313" key="19">
    <source>
        <dbReference type="EMBL" id="KAJ4771115.1"/>
    </source>
</evidence>
<reference evidence="19" key="1">
    <citation type="submission" date="2022-08" db="EMBL/GenBank/DDBJ databases">
        <authorList>
            <person name="Marques A."/>
        </authorList>
    </citation>
    <scope>NUCLEOTIDE SEQUENCE</scope>
    <source>
        <strain evidence="19">RhyPub2mFocal</strain>
        <tissue evidence="19">Leaves</tissue>
    </source>
</reference>
<evidence type="ECO:0000256" key="16">
    <source>
        <dbReference type="SAM" id="Phobius"/>
    </source>
</evidence>
<dbReference type="GO" id="GO:0008270">
    <property type="term" value="F:zinc ion binding"/>
    <property type="evidence" value="ECO:0007669"/>
    <property type="project" value="UniProtKB-KW"/>
</dbReference>
<dbReference type="InterPro" id="IPR013083">
    <property type="entry name" value="Znf_RING/FYVE/PHD"/>
</dbReference>
<keyword evidence="6 16" id="KW-0812">Transmembrane</keyword>
<evidence type="ECO:0000256" key="2">
    <source>
        <dbReference type="ARBA" id="ARBA00004167"/>
    </source>
</evidence>
<dbReference type="Proteomes" id="UP001140206">
    <property type="component" value="Chromosome 3"/>
</dbReference>
<protein>
    <recommendedName>
        <fullName evidence="4">RING-type E3 ubiquitin transferase</fullName>
        <ecNumber evidence="4">2.3.2.27</ecNumber>
    </recommendedName>
</protein>
<evidence type="ECO:0000256" key="11">
    <source>
        <dbReference type="ARBA" id="ARBA00022833"/>
    </source>
</evidence>
<keyword evidence="9 15" id="KW-0863">Zinc-finger</keyword>
<feature type="transmembrane region" description="Helical" evidence="16">
    <location>
        <begin position="39"/>
        <end position="60"/>
    </location>
</feature>
<keyword evidence="12 16" id="KW-1133">Transmembrane helix</keyword>
<evidence type="ECO:0000256" key="9">
    <source>
        <dbReference type="ARBA" id="ARBA00022771"/>
    </source>
</evidence>
<evidence type="ECO:0000256" key="1">
    <source>
        <dbReference type="ARBA" id="ARBA00000900"/>
    </source>
</evidence>
<keyword evidence="13 16" id="KW-0472">Membrane</keyword>
<comment type="pathway">
    <text evidence="3">Protein modification; protein ubiquitination.</text>
</comment>
<dbReference type="EMBL" id="JAMFTS010000003">
    <property type="protein sequence ID" value="KAJ4771115.1"/>
    <property type="molecule type" value="Genomic_DNA"/>
</dbReference>
<keyword evidence="5" id="KW-0808">Transferase</keyword>
<feature type="signal peptide" evidence="17">
    <location>
        <begin position="1"/>
        <end position="21"/>
    </location>
</feature>
<dbReference type="PANTHER" id="PTHR46539">
    <property type="entry name" value="E3 UBIQUITIN-PROTEIN LIGASE ATL42"/>
    <property type="match status" value="1"/>
</dbReference>
<keyword evidence="11" id="KW-0862">Zinc</keyword>
<keyword evidence="20" id="KW-1185">Reference proteome</keyword>
<evidence type="ECO:0000256" key="17">
    <source>
        <dbReference type="SAM" id="SignalP"/>
    </source>
</evidence>
<dbReference type="PROSITE" id="PS50089">
    <property type="entry name" value="ZF_RING_2"/>
    <property type="match status" value="1"/>
</dbReference>
<evidence type="ECO:0000256" key="14">
    <source>
        <dbReference type="ARBA" id="ARBA00024209"/>
    </source>
</evidence>
<evidence type="ECO:0000259" key="18">
    <source>
        <dbReference type="PROSITE" id="PS50089"/>
    </source>
</evidence>
<evidence type="ECO:0000256" key="3">
    <source>
        <dbReference type="ARBA" id="ARBA00004906"/>
    </source>
</evidence>
<dbReference type="InterPro" id="IPR001841">
    <property type="entry name" value="Znf_RING"/>
</dbReference>
<feature type="chain" id="PRO_5043989696" description="RING-type E3 ubiquitin transferase" evidence="17">
    <location>
        <begin position="22"/>
        <end position="405"/>
    </location>
</feature>
<comment type="caution">
    <text evidence="19">The sequence shown here is derived from an EMBL/GenBank/DDBJ whole genome shotgun (WGS) entry which is preliminary data.</text>
</comment>
<dbReference type="AlphaFoldDB" id="A0AAV8DT01"/>
<keyword evidence="8 17" id="KW-0732">Signal</keyword>
<dbReference type="GO" id="GO:0061630">
    <property type="term" value="F:ubiquitin protein ligase activity"/>
    <property type="evidence" value="ECO:0007669"/>
    <property type="project" value="UniProtKB-EC"/>
</dbReference>
<dbReference type="Gene3D" id="3.30.40.10">
    <property type="entry name" value="Zinc/RING finger domain, C3HC4 (zinc finger)"/>
    <property type="match status" value="1"/>
</dbReference>
<dbReference type="SMART" id="SM00184">
    <property type="entry name" value="RING"/>
    <property type="match status" value="1"/>
</dbReference>
<comment type="subcellular location">
    <subcellularLocation>
        <location evidence="2">Membrane</location>
        <topology evidence="2">Single-pass membrane protein</topology>
    </subcellularLocation>
</comment>
<accession>A0AAV8DT01</accession>
<evidence type="ECO:0000313" key="20">
    <source>
        <dbReference type="Proteomes" id="UP001140206"/>
    </source>
</evidence>
<evidence type="ECO:0000256" key="4">
    <source>
        <dbReference type="ARBA" id="ARBA00012483"/>
    </source>
</evidence>
<keyword evidence="10" id="KW-0833">Ubl conjugation pathway</keyword>
<sequence length="405" mass="45432">MTLLSILLPLLLSFYLHVSYAQTEEFAPPGPAIYFRPSVAIVIGIFAMMFSLTFLLLLYAKFCHSNSSLAGNHADVFLSPDRANSQSTGIDKSVIESLPFFRFSALRGSREGMECAVCLSAYTDAELLRLLPACKHAFHMSCVDQWLEHHSSCPLCRASVLEYSGEAGDSTLAPDVLSLFVEREPSCRFDEKKTKEAVQDKGADKPPEPEYDKFKHRIVISGAVLKSRWSDLNSADLMSLNCDMLRVDSSRRFSSPVLFAKPESIPEKSPDEKVVSIKEEMERKRLLELKANQLTSSGKERSATAQPTAVISRATRSMSEIVNFARLSGSRDPNPAGPEDRVRRMWLPIARRTVRWFAGRESRSHMPYTREEFIASSPDYRAEVALCFSENVSPCKIVLLNLLWC</sequence>
<keyword evidence="7" id="KW-0479">Metal-binding</keyword>
<organism evidence="19 20">
    <name type="scientific">Rhynchospora pubera</name>
    <dbReference type="NCBI Taxonomy" id="906938"/>
    <lineage>
        <taxon>Eukaryota</taxon>
        <taxon>Viridiplantae</taxon>
        <taxon>Streptophyta</taxon>
        <taxon>Embryophyta</taxon>
        <taxon>Tracheophyta</taxon>
        <taxon>Spermatophyta</taxon>
        <taxon>Magnoliopsida</taxon>
        <taxon>Liliopsida</taxon>
        <taxon>Poales</taxon>
        <taxon>Cyperaceae</taxon>
        <taxon>Cyperoideae</taxon>
        <taxon>Rhynchosporeae</taxon>
        <taxon>Rhynchospora</taxon>
    </lineage>
</organism>
<dbReference type="FunFam" id="3.30.40.10:FF:000285">
    <property type="entry name" value="RING-H2 finger protein ATL43"/>
    <property type="match status" value="1"/>
</dbReference>
<evidence type="ECO:0000256" key="8">
    <source>
        <dbReference type="ARBA" id="ARBA00022729"/>
    </source>
</evidence>
<dbReference type="GO" id="GO:0016020">
    <property type="term" value="C:membrane"/>
    <property type="evidence" value="ECO:0007669"/>
    <property type="project" value="UniProtKB-SubCell"/>
</dbReference>
<proteinExistence type="inferred from homology"/>
<name>A0AAV8DT01_9POAL</name>
<dbReference type="PANTHER" id="PTHR46539:SF1">
    <property type="entry name" value="E3 UBIQUITIN-PROTEIN LIGASE ATL42"/>
    <property type="match status" value="1"/>
</dbReference>
<evidence type="ECO:0000256" key="6">
    <source>
        <dbReference type="ARBA" id="ARBA00022692"/>
    </source>
</evidence>
<dbReference type="Pfam" id="PF13639">
    <property type="entry name" value="zf-RING_2"/>
    <property type="match status" value="1"/>
</dbReference>
<gene>
    <name evidence="19" type="ORF">LUZ62_055372</name>
</gene>
<evidence type="ECO:0000256" key="7">
    <source>
        <dbReference type="ARBA" id="ARBA00022723"/>
    </source>
</evidence>
<evidence type="ECO:0000256" key="5">
    <source>
        <dbReference type="ARBA" id="ARBA00022679"/>
    </source>
</evidence>
<evidence type="ECO:0000256" key="10">
    <source>
        <dbReference type="ARBA" id="ARBA00022786"/>
    </source>
</evidence>
<dbReference type="SUPFAM" id="SSF57850">
    <property type="entry name" value="RING/U-box"/>
    <property type="match status" value="1"/>
</dbReference>
<feature type="domain" description="RING-type" evidence="18">
    <location>
        <begin position="115"/>
        <end position="157"/>
    </location>
</feature>
<evidence type="ECO:0000256" key="15">
    <source>
        <dbReference type="PROSITE-ProRule" id="PRU00175"/>
    </source>
</evidence>
<comment type="similarity">
    <text evidence="14">Belongs to the RING-type zinc finger family. ATL subfamily.</text>
</comment>
<evidence type="ECO:0000256" key="13">
    <source>
        <dbReference type="ARBA" id="ARBA00023136"/>
    </source>
</evidence>